<protein>
    <submittedName>
        <fullName evidence="1">Uncharacterized protein</fullName>
    </submittedName>
</protein>
<comment type="caution">
    <text evidence="1">The sequence shown here is derived from an EMBL/GenBank/DDBJ whole genome shotgun (WGS) entry which is preliminary data.</text>
</comment>
<organism evidence="1 2">
    <name type="scientific">Christiangramia aestuarii</name>
    <dbReference type="NCBI Taxonomy" id="1028746"/>
    <lineage>
        <taxon>Bacteria</taxon>
        <taxon>Pseudomonadati</taxon>
        <taxon>Bacteroidota</taxon>
        <taxon>Flavobacteriia</taxon>
        <taxon>Flavobacteriales</taxon>
        <taxon>Flavobacteriaceae</taxon>
        <taxon>Christiangramia</taxon>
    </lineage>
</organism>
<sequence>MLARIIISTSLIFLFLGKLIIVEAHLLNVISEGSITIVNPNCKKKRATESKKPSFSGKDTTAHHQIFQIAHLCNSYYNKVSFEWSIAFPKQISLKKLGIISNDYLFYPEQHSPPPKIA</sequence>
<dbReference type="RefSeq" id="WP_156277327.1">
    <property type="nucleotide sequence ID" value="NZ_BAABGI010000004.1"/>
</dbReference>
<dbReference type="OrthoDB" id="1443845at2"/>
<keyword evidence="2" id="KW-1185">Reference proteome</keyword>
<reference evidence="1 2" key="1">
    <citation type="submission" date="2019-07" db="EMBL/GenBank/DDBJ databases">
        <title>Gramella aestuarii sp. nov., isolated from a tidal flat, and emended description of Gramella echinicola.</title>
        <authorList>
            <person name="Liu L."/>
        </authorList>
    </citation>
    <scope>NUCLEOTIDE SEQUENCE [LARGE SCALE GENOMIC DNA]</scope>
    <source>
        <strain evidence="1 2">BS12</strain>
    </source>
</reference>
<proteinExistence type="predicted"/>
<evidence type="ECO:0000313" key="2">
    <source>
        <dbReference type="Proteomes" id="UP000460416"/>
    </source>
</evidence>
<dbReference type="Proteomes" id="UP000460416">
    <property type="component" value="Unassembled WGS sequence"/>
</dbReference>
<dbReference type="AlphaFoldDB" id="A0A7K1LRY6"/>
<dbReference type="EMBL" id="VJVW01000005">
    <property type="protein sequence ID" value="MUP43518.1"/>
    <property type="molecule type" value="Genomic_DNA"/>
</dbReference>
<accession>A0A7K1LRY6</accession>
<gene>
    <name evidence="1" type="ORF">FLP08_13110</name>
</gene>
<name>A0A7K1LRY6_9FLAO</name>
<evidence type="ECO:0000313" key="1">
    <source>
        <dbReference type="EMBL" id="MUP43518.1"/>
    </source>
</evidence>